<dbReference type="InterPro" id="IPR013825">
    <property type="entry name" value="Topo_IA_cen_sub2"/>
</dbReference>
<keyword evidence="6 7" id="KW-0413">Isomerase</keyword>
<keyword evidence="11" id="KW-1185">Reference proteome</keyword>
<dbReference type="Pfam" id="PF01131">
    <property type="entry name" value="Topoisom_bac"/>
    <property type="match status" value="1"/>
</dbReference>
<dbReference type="InterPro" id="IPR023406">
    <property type="entry name" value="Topo_IA_AS"/>
</dbReference>
<organism evidence="11 12">
    <name type="scientific">Meloidogyne floridensis</name>
    <dbReference type="NCBI Taxonomy" id="298350"/>
    <lineage>
        <taxon>Eukaryota</taxon>
        <taxon>Metazoa</taxon>
        <taxon>Ecdysozoa</taxon>
        <taxon>Nematoda</taxon>
        <taxon>Chromadorea</taxon>
        <taxon>Rhabditida</taxon>
        <taxon>Tylenchina</taxon>
        <taxon>Tylenchomorpha</taxon>
        <taxon>Tylenchoidea</taxon>
        <taxon>Meloidogynidae</taxon>
        <taxon>Meloidogyninae</taxon>
        <taxon>Meloidogyne</taxon>
    </lineage>
</organism>
<dbReference type="EC" id="5.6.2.1" evidence="3 7"/>
<evidence type="ECO:0000313" key="12">
    <source>
        <dbReference type="WBParaSite" id="scf7180000424181.g12543"/>
    </source>
</evidence>
<dbReference type="InterPro" id="IPR056452">
    <property type="entry name" value="Zn_ribbon_TOP3B"/>
</dbReference>
<dbReference type="GO" id="GO:0005634">
    <property type="term" value="C:nucleus"/>
    <property type="evidence" value="ECO:0007669"/>
    <property type="project" value="TreeGrafter"/>
</dbReference>
<evidence type="ECO:0000256" key="5">
    <source>
        <dbReference type="ARBA" id="ARBA00023125"/>
    </source>
</evidence>
<feature type="compositionally biased region" description="Low complexity" evidence="8">
    <location>
        <begin position="866"/>
        <end position="882"/>
    </location>
</feature>
<dbReference type="Gene3D" id="1.10.460.10">
    <property type="entry name" value="Topoisomerase I, domain 2"/>
    <property type="match status" value="1"/>
</dbReference>
<evidence type="ECO:0000256" key="7">
    <source>
        <dbReference type="RuleBase" id="RU362092"/>
    </source>
</evidence>
<dbReference type="Proteomes" id="UP000887560">
    <property type="component" value="Unplaced"/>
</dbReference>
<evidence type="ECO:0000313" key="11">
    <source>
        <dbReference type="Proteomes" id="UP000887560"/>
    </source>
</evidence>
<dbReference type="GO" id="GO:0003677">
    <property type="term" value="F:DNA binding"/>
    <property type="evidence" value="ECO:0007669"/>
    <property type="project" value="UniProtKB-KW"/>
</dbReference>
<dbReference type="GO" id="GO:0006281">
    <property type="term" value="P:DNA repair"/>
    <property type="evidence" value="ECO:0007669"/>
    <property type="project" value="TreeGrafter"/>
</dbReference>
<feature type="domain" description="Toprim" evidence="9">
    <location>
        <begin position="4"/>
        <end position="156"/>
    </location>
</feature>
<dbReference type="Gene3D" id="2.70.20.10">
    <property type="entry name" value="Topoisomerase I, domain 3"/>
    <property type="match status" value="1"/>
</dbReference>
<keyword evidence="5 7" id="KW-0238">DNA-binding</keyword>
<keyword evidence="4 7" id="KW-0799">Topoisomerase</keyword>
<evidence type="ECO:0000256" key="6">
    <source>
        <dbReference type="ARBA" id="ARBA00023235"/>
    </source>
</evidence>
<dbReference type="InterPro" id="IPR023405">
    <property type="entry name" value="Topo_IA_core_domain"/>
</dbReference>
<evidence type="ECO:0000259" key="9">
    <source>
        <dbReference type="PROSITE" id="PS50880"/>
    </source>
</evidence>
<dbReference type="AlphaFoldDB" id="A0A915PCL1"/>
<dbReference type="InterPro" id="IPR013497">
    <property type="entry name" value="Topo_IA_cen"/>
</dbReference>
<proteinExistence type="inferred from homology"/>
<dbReference type="FunFam" id="1.10.290.10:FF:000001">
    <property type="entry name" value="DNA topoisomerase"/>
    <property type="match status" value="1"/>
</dbReference>
<dbReference type="PANTHER" id="PTHR11390:SF20">
    <property type="entry name" value="DNA TOPOISOMERASE 3-BETA-1"/>
    <property type="match status" value="1"/>
</dbReference>
<dbReference type="SMART" id="SM00436">
    <property type="entry name" value="TOP1Bc"/>
    <property type="match status" value="1"/>
</dbReference>
<dbReference type="InterPro" id="IPR000380">
    <property type="entry name" value="Topo_IA"/>
</dbReference>
<sequence>MSVHVLMVAEKPILAESIARILSSGSCETRKGSNGACSISTYKGRFNNLSAIFKVTSTCGHVMGVDFPGKFNAWHRTDPAELFNCPIEHIEANPKLKMPAFLASVAKGCDYLVLWLDCDKEGENICFEVIDAVQNSMKPSLSNNFLNVVYRARFSAVTEKEIKDAMRNLVRPNLNESLSVDARQELDLRIGCAFTRFQTKFFQEKYGDLDSNLISFGPCQTPTLAFCVVRHDEIVNFKPQPYWLLQAEIELPGGGRTLKLEWARDRQFDKNAAQSFLKKIKNAKHATVVEISDKEHKKEKPVALNTVELLKVASSYLGLGPSSAMSVAEFLYTRGYTSYPRTETTAYPESFDFSSILKQIAIVPEFAAFALKIMQNGISKPRAGVNKGDHPPITPLKAKDSWLSGDHLRIYEYIVQHFLATLMPSCKYLTKTIKFSIGEEQFLTHSRVVTEPGFTELLTWMAVSQDETFDQIKKGQNFEIKEVKMVERITTPPEYLTESELISLMEKYGIGTDASIPTHINNICTRNYVKIETGRKLVPTKLGIALVHGYQKIDADLVEPTMRANVEKQLNLIAEGKADYIAMKSQTLDMFRQKYEYFVTNIKLVDSFFEGLIFIFFSCNFLIDSFKTLVESGKPFSKCGKCRRYMKLVEARPQRLYCPTCQEQYPVPSAKDASVRLHGEHLCPIDGFELLYFHPAGGKLAKSFAFCPHCYNNPPFEDMRGRHPGCNECSHPECQHSYISQGVLQCLTRCFGGRGTLVLDPQSGPKWRLSCNKCPAVVSIFEGASKLKVMDRCEKCGARKLSVEYKNAKTSKLPDQACNFVGCAFCEQHNLGECVNFRHAFLDKEPTIGGSRGTRGSRGGRGRGRGSTTTRSNSSNRDNVSSGRGGVRGRGTRGQSRGTSRGRGIRGGRGN</sequence>
<name>A0A915PCL1_9BILA</name>
<comment type="catalytic activity">
    <reaction evidence="1 7">
        <text>ATP-independent breakage of single-stranded DNA, followed by passage and rejoining.</text>
        <dbReference type="EC" id="5.6.2.1"/>
    </reaction>
</comment>
<dbReference type="CDD" id="cd03362">
    <property type="entry name" value="TOPRIM_TopoIA_TopoIII"/>
    <property type="match status" value="1"/>
</dbReference>
<dbReference type="PROSITE" id="PS00396">
    <property type="entry name" value="TOPO_IA_1"/>
    <property type="match status" value="1"/>
</dbReference>
<feature type="region of interest" description="Disordered" evidence="8">
    <location>
        <begin position="845"/>
        <end position="911"/>
    </location>
</feature>
<reference evidence="12" key="1">
    <citation type="submission" date="2022-11" db="UniProtKB">
        <authorList>
            <consortium name="WormBaseParasite"/>
        </authorList>
    </citation>
    <scope>IDENTIFICATION</scope>
</reference>
<dbReference type="GO" id="GO:0003917">
    <property type="term" value="F:DNA topoisomerase type I (single strand cut, ATP-independent) activity"/>
    <property type="evidence" value="ECO:0007669"/>
    <property type="project" value="UniProtKB-EC"/>
</dbReference>
<evidence type="ECO:0000256" key="3">
    <source>
        <dbReference type="ARBA" id="ARBA00012891"/>
    </source>
</evidence>
<dbReference type="Gene3D" id="1.10.290.10">
    <property type="entry name" value="Topoisomerase I, domain 4"/>
    <property type="match status" value="1"/>
</dbReference>
<dbReference type="InterPro" id="IPR013826">
    <property type="entry name" value="Topo_IA_cen_sub3"/>
</dbReference>
<comment type="function">
    <text evidence="7">Introduces a single-strand break via transesterification at a target site in duplex DNA. Releases the supercoiling and torsional tension of DNA introduced during the DNA replication and transcription by transiently cleaving and rejoining one strand of the DNA duplex. The scissile phosphodiester is attacked by the catalytic tyrosine of the enzyme, resulting in the formation of a DNA-(5'-phosphotyrosyl)-enzyme intermediate and the expulsion of a 3'-OH DNA strand.</text>
</comment>
<dbReference type="GO" id="GO:0006265">
    <property type="term" value="P:DNA topological change"/>
    <property type="evidence" value="ECO:0007669"/>
    <property type="project" value="InterPro"/>
</dbReference>
<evidence type="ECO:0000259" key="10">
    <source>
        <dbReference type="PROSITE" id="PS52039"/>
    </source>
</evidence>
<dbReference type="FunFam" id="3.40.50.140:FF:000002">
    <property type="entry name" value="DNA topoisomerase"/>
    <property type="match status" value="1"/>
</dbReference>
<evidence type="ECO:0000256" key="8">
    <source>
        <dbReference type="SAM" id="MobiDB-lite"/>
    </source>
</evidence>
<dbReference type="PANTHER" id="PTHR11390">
    <property type="entry name" value="PROKARYOTIC DNA TOPOISOMERASE"/>
    <property type="match status" value="1"/>
</dbReference>
<evidence type="ECO:0000256" key="1">
    <source>
        <dbReference type="ARBA" id="ARBA00000213"/>
    </source>
</evidence>
<dbReference type="PROSITE" id="PS52039">
    <property type="entry name" value="TOPO_IA_2"/>
    <property type="match status" value="1"/>
</dbReference>
<dbReference type="SUPFAM" id="SSF56712">
    <property type="entry name" value="Prokaryotic type I DNA topoisomerase"/>
    <property type="match status" value="1"/>
</dbReference>
<feature type="domain" description="Topo IA-type catalytic" evidence="10">
    <location>
        <begin position="173"/>
        <end position="595"/>
    </location>
</feature>
<dbReference type="WBParaSite" id="scf7180000424181.g12543">
    <property type="protein sequence ID" value="scf7180000424181.g12543"/>
    <property type="gene ID" value="scf7180000424181.g12543"/>
</dbReference>
<dbReference type="InterPro" id="IPR003601">
    <property type="entry name" value="Topo_IA_2"/>
</dbReference>
<protein>
    <recommendedName>
        <fullName evidence="3 7">DNA topoisomerase</fullName>
        <ecNumber evidence="3 7">5.6.2.1</ecNumber>
    </recommendedName>
</protein>
<dbReference type="Pfam" id="PF23546">
    <property type="entry name" value="Zn_ribbon_TOP3B"/>
    <property type="match status" value="1"/>
</dbReference>
<accession>A0A915PCL1</accession>
<dbReference type="Gene3D" id="3.40.50.140">
    <property type="match status" value="1"/>
</dbReference>
<dbReference type="InterPro" id="IPR003602">
    <property type="entry name" value="Topo_IA_DNA-bd_dom"/>
</dbReference>
<evidence type="ECO:0000256" key="2">
    <source>
        <dbReference type="ARBA" id="ARBA00009446"/>
    </source>
</evidence>
<dbReference type="GO" id="GO:0006310">
    <property type="term" value="P:DNA recombination"/>
    <property type="evidence" value="ECO:0007669"/>
    <property type="project" value="TreeGrafter"/>
</dbReference>
<dbReference type="SMART" id="SM00493">
    <property type="entry name" value="TOPRIM"/>
    <property type="match status" value="1"/>
</dbReference>
<dbReference type="InterPro" id="IPR013824">
    <property type="entry name" value="Topo_IA_cen_sub1"/>
</dbReference>
<evidence type="ECO:0000256" key="4">
    <source>
        <dbReference type="ARBA" id="ARBA00023029"/>
    </source>
</evidence>
<dbReference type="CDD" id="cd00186">
    <property type="entry name" value="TOP1Ac"/>
    <property type="match status" value="1"/>
</dbReference>
<comment type="similarity">
    <text evidence="2 7">Belongs to the type IA topoisomerase family.</text>
</comment>
<dbReference type="InterPro" id="IPR006171">
    <property type="entry name" value="TOPRIM_dom"/>
</dbReference>
<dbReference type="InterPro" id="IPR034144">
    <property type="entry name" value="TOPRIM_TopoIII"/>
</dbReference>
<dbReference type="PROSITE" id="PS50880">
    <property type="entry name" value="TOPRIM"/>
    <property type="match status" value="1"/>
</dbReference>
<dbReference type="Pfam" id="PF01751">
    <property type="entry name" value="Toprim"/>
    <property type="match status" value="1"/>
</dbReference>
<dbReference type="SMART" id="SM00437">
    <property type="entry name" value="TOP1Ac"/>
    <property type="match status" value="1"/>
</dbReference>
<dbReference type="PRINTS" id="PR00417">
    <property type="entry name" value="PRTPISMRASEI"/>
</dbReference>